<dbReference type="AlphaFoldDB" id="A0AA39YBY9"/>
<comment type="caution">
    <text evidence="1">The sequence shown here is derived from an EMBL/GenBank/DDBJ whole genome shotgun (WGS) entry which is preliminary data.</text>
</comment>
<evidence type="ECO:0000313" key="2">
    <source>
        <dbReference type="Proteomes" id="UP001174936"/>
    </source>
</evidence>
<organism evidence="1 2">
    <name type="scientific">Cercophora newfieldiana</name>
    <dbReference type="NCBI Taxonomy" id="92897"/>
    <lineage>
        <taxon>Eukaryota</taxon>
        <taxon>Fungi</taxon>
        <taxon>Dikarya</taxon>
        <taxon>Ascomycota</taxon>
        <taxon>Pezizomycotina</taxon>
        <taxon>Sordariomycetes</taxon>
        <taxon>Sordariomycetidae</taxon>
        <taxon>Sordariales</taxon>
        <taxon>Lasiosphaeriaceae</taxon>
        <taxon>Cercophora</taxon>
    </lineage>
</organism>
<accession>A0AA39YBY9</accession>
<reference evidence="1" key="1">
    <citation type="submission" date="2023-06" db="EMBL/GenBank/DDBJ databases">
        <title>Genome-scale phylogeny and comparative genomics of the fungal order Sordariales.</title>
        <authorList>
            <consortium name="Lawrence Berkeley National Laboratory"/>
            <person name="Hensen N."/>
            <person name="Bonometti L."/>
            <person name="Westerberg I."/>
            <person name="Brannstrom I.O."/>
            <person name="Guillou S."/>
            <person name="Cros-Aarteil S."/>
            <person name="Calhoun S."/>
            <person name="Haridas S."/>
            <person name="Kuo A."/>
            <person name="Mondo S."/>
            <person name="Pangilinan J."/>
            <person name="Riley R."/>
            <person name="Labutti K."/>
            <person name="Andreopoulos B."/>
            <person name="Lipzen A."/>
            <person name="Chen C."/>
            <person name="Yanf M."/>
            <person name="Daum C."/>
            <person name="Ng V."/>
            <person name="Clum A."/>
            <person name="Steindorff A."/>
            <person name="Ohm R."/>
            <person name="Martin F."/>
            <person name="Silar P."/>
            <person name="Natvig D."/>
            <person name="Lalanne C."/>
            <person name="Gautier V."/>
            <person name="Ament-Velasquez S.L."/>
            <person name="Kruys A."/>
            <person name="Hutchinson M.I."/>
            <person name="Powell A.J."/>
            <person name="Barry K."/>
            <person name="Miller A.N."/>
            <person name="Grigoriev I.V."/>
            <person name="Debuchy R."/>
            <person name="Gladieux P."/>
            <person name="Thoren M.H."/>
            <person name="Johannesson H."/>
        </authorList>
    </citation>
    <scope>NUCLEOTIDE SEQUENCE</scope>
    <source>
        <strain evidence="1">SMH2532-1</strain>
    </source>
</reference>
<proteinExistence type="predicted"/>
<sequence length="340" mass="36771">MASVALGKFVEVIGLLSSGLGLDNFAPNEETGSVVKISVGLDGNGLSEAGGDLPDVRLFNNFGEFLGLAVDTGTIGDGSTGEVKVAHSDGQQAAYTLFSANGNAICIATASITWADGSQYGWHGDWAQECLYDWYYSNIFISGTSKQPKCLWIDANGDRPYTGFQIHWPAFAPTIPPNLRSPDDEKVTEITVADICSGGPAFRAVKTIFATPSPRRSVSRLFKRAPKPATTKFTPIPRFAATNSTNSTSHSSRSKFKDLIILDHNPNHSARELCESLTSRGPDFASYVESLFCRMSDKTLWPFCDNNTRTQCFSIESKQIITGQVKALSGAVKKYAKVIT</sequence>
<gene>
    <name evidence="1" type="ORF">B0T16DRAFT_457202</name>
</gene>
<dbReference type="EMBL" id="JAULSV010000003">
    <property type="protein sequence ID" value="KAK0649828.1"/>
    <property type="molecule type" value="Genomic_DNA"/>
</dbReference>
<dbReference type="Proteomes" id="UP001174936">
    <property type="component" value="Unassembled WGS sequence"/>
</dbReference>
<name>A0AA39YBY9_9PEZI</name>
<evidence type="ECO:0000313" key="1">
    <source>
        <dbReference type="EMBL" id="KAK0649828.1"/>
    </source>
</evidence>
<protein>
    <submittedName>
        <fullName evidence="1">Uncharacterized protein</fullName>
    </submittedName>
</protein>
<keyword evidence="2" id="KW-1185">Reference proteome</keyword>